<keyword evidence="3" id="KW-0067">ATP-binding</keyword>
<protein>
    <recommendedName>
        <fullName evidence="3">Bifunctional ligase/repressor BirA</fullName>
    </recommendedName>
    <alternativeName>
        <fullName evidence="3">Biotin--[acetyl-CoA-carboxylase] ligase</fullName>
        <ecNumber evidence="3">6.3.4.15</ecNumber>
    </alternativeName>
    <alternativeName>
        <fullName evidence="3">Biotin--protein ligase</fullName>
    </alternativeName>
    <alternativeName>
        <fullName evidence="3">Biotin-[acetyl-CoA carboxylase] synthetase</fullName>
    </alternativeName>
</protein>
<dbReference type="InterPro" id="IPR036390">
    <property type="entry name" value="WH_DNA-bd_sf"/>
</dbReference>
<feature type="binding site" evidence="3">
    <location>
        <position position="116"/>
    </location>
    <ligand>
        <name>biotin</name>
        <dbReference type="ChEBI" id="CHEBI:57586"/>
    </ligand>
</feature>
<name>A0ABT2UQ43_9BACL</name>
<evidence type="ECO:0000256" key="3">
    <source>
        <dbReference type="HAMAP-Rule" id="MF_00978"/>
    </source>
</evidence>
<comment type="catalytic activity">
    <reaction evidence="3">
        <text>biotin + L-lysyl-[protein] + ATP = N(6)-biotinyl-L-lysyl-[protein] + AMP + diphosphate + H(+)</text>
        <dbReference type="Rhea" id="RHEA:11756"/>
        <dbReference type="Rhea" id="RHEA-COMP:9752"/>
        <dbReference type="Rhea" id="RHEA-COMP:10505"/>
        <dbReference type="ChEBI" id="CHEBI:15378"/>
        <dbReference type="ChEBI" id="CHEBI:29969"/>
        <dbReference type="ChEBI" id="CHEBI:30616"/>
        <dbReference type="ChEBI" id="CHEBI:33019"/>
        <dbReference type="ChEBI" id="CHEBI:57586"/>
        <dbReference type="ChEBI" id="CHEBI:83144"/>
        <dbReference type="ChEBI" id="CHEBI:456215"/>
        <dbReference type="EC" id="6.3.4.15"/>
    </reaction>
</comment>
<keyword evidence="2 3" id="KW-0092">Biotin</keyword>
<accession>A0ABT2UQ43</accession>
<evidence type="ECO:0000313" key="6">
    <source>
        <dbReference type="Proteomes" id="UP001652445"/>
    </source>
</evidence>
<dbReference type="PANTHER" id="PTHR12835">
    <property type="entry name" value="BIOTIN PROTEIN LIGASE"/>
    <property type="match status" value="1"/>
</dbReference>
<evidence type="ECO:0000256" key="2">
    <source>
        <dbReference type="ARBA" id="ARBA00023267"/>
    </source>
</evidence>
<dbReference type="NCBIfam" id="TIGR00121">
    <property type="entry name" value="birA_ligase"/>
    <property type="match status" value="1"/>
</dbReference>
<evidence type="ECO:0000259" key="4">
    <source>
        <dbReference type="PROSITE" id="PS51733"/>
    </source>
</evidence>
<dbReference type="SUPFAM" id="SSF46785">
    <property type="entry name" value="Winged helix' DNA-binding domain"/>
    <property type="match status" value="1"/>
</dbReference>
<dbReference type="InterPro" id="IPR030855">
    <property type="entry name" value="Bifunct_BirA"/>
</dbReference>
<keyword evidence="3" id="KW-0805">Transcription regulation</keyword>
<dbReference type="InterPro" id="IPR013196">
    <property type="entry name" value="HTH_11"/>
</dbReference>
<dbReference type="GO" id="GO:0004077">
    <property type="term" value="F:biotin--[biotin carboxyl-carrier protein] ligase activity"/>
    <property type="evidence" value="ECO:0007669"/>
    <property type="project" value="UniProtKB-EC"/>
</dbReference>
<dbReference type="RefSeq" id="WP_262686719.1">
    <property type="nucleotide sequence ID" value="NZ_JAOQIO010000095.1"/>
</dbReference>
<dbReference type="PROSITE" id="PS51733">
    <property type="entry name" value="BPL_LPL_CATALYTIC"/>
    <property type="match status" value="1"/>
</dbReference>
<dbReference type="PANTHER" id="PTHR12835:SF5">
    <property type="entry name" value="BIOTIN--PROTEIN LIGASE"/>
    <property type="match status" value="1"/>
</dbReference>
<keyword evidence="3" id="KW-0678">Repressor</keyword>
<dbReference type="Pfam" id="PF03099">
    <property type="entry name" value="BPL_LplA_LipB"/>
    <property type="match status" value="1"/>
</dbReference>
<comment type="function">
    <text evidence="3">Acts both as a biotin--[acetyl-CoA-carboxylase] ligase and a repressor.</text>
</comment>
<evidence type="ECO:0000256" key="1">
    <source>
        <dbReference type="ARBA" id="ARBA00022598"/>
    </source>
</evidence>
<dbReference type="InterPro" id="IPR004408">
    <property type="entry name" value="Biotin_CoA_COase_ligase"/>
</dbReference>
<dbReference type="EMBL" id="JAOQIO010000095">
    <property type="protein sequence ID" value="MCU6795789.1"/>
    <property type="molecule type" value="Genomic_DNA"/>
</dbReference>
<dbReference type="InterPro" id="IPR003142">
    <property type="entry name" value="BPL_C"/>
</dbReference>
<keyword evidence="3" id="KW-0238">DNA-binding</keyword>
<dbReference type="EC" id="6.3.4.15" evidence="3"/>
<feature type="DNA-binding region" description="H-T-H motif" evidence="3">
    <location>
        <begin position="21"/>
        <end position="40"/>
    </location>
</feature>
<proteinExistence type="inferred from homology"/>
<gene>
    <name evidence="3" type="primary">birA</name>
    <name evidence="5" type="ORF">OB236_27095</name>
</gene>
<feature type="binding site" evidence="3">
    <location>
        <position position="187"/>
    </location>
    <ligand>
        <name>biotin</name>
        <dbReference type="ChEBI" id="CHEBI:57586"/>
    </ligand>
</feature>
<dbReference type="HAMAP" id="MF_00978">
    <property type="entry name" value="Bifunct_BirA"/>
    <property type="match status" value="1"/>
</dbReference>
<dbReference type="InterPro" id="IPR036388">
    <property type="entry name" value="WH-like_DNA-bd_sf"/>
</dbReference>
<feature type="domain" description="BPL/LPL catalytic" evidence="4">
    <location>
        <begin position="69"/>
        <end position="260"/>
    </location>
</feature>
<dbReference type="InterPro" id="IPR004143">
    <property type="entry name" value="BPL_LPL_catalytic"/>
</dbReference>
<keyword evidence="3" id="KW-0547">Nucleotide-binding</keyword>
<dbReference type="Gene3D" id="1.10.10.10">
    <property type="entry name" value="Winged helix-like DNA-binding domain superfamily/Winged helix DNA-binding domain"/>
    <property type="match status" value="1"/>
</dbReference>
<dbReference type="InterPro" id="IPR045864">
    <property type="entry name" value="aa-tRNA-synth_II/BPL/LPL"/>
</dbReference>
<feature type="binding site" evidence="3">
    <location>
        <begin position="92"/>
        <end position="94"/>
    </location>
    <ligand>
        <name>biotin</name>
        <dbReference type="ChEBI" id="CHEBI:57586"/>
    </ligand>
</feature>
<comment type="similarity">
    <text evidence="3">Belongs to the biotin--protein ligase family.</text>
</comment>
<sequence length="328" mass="36731">MNINEQLIQLFVSNQDVFLSGEELSNRLACSRTAVWKHIERLRAEGYVFEAVPRKGYRFISKPDKLDIEHIMEQLQTRIFGRKILYYDEVESTNTLAHAMVLEGAEEGTLVIAEHQTTGRGRMGRKWHSPKGKGLWMSLVLKPQITLQFAPQLTLLVAVALCRSIRKLTSLQVGIKWPNDLLIEGKKISGILLESSADEEKLQHVIAGIGISVNLDLDDFPEELRSVATSLSIEAAQQIDRTQLLCQFLLELETLYELYHEQGFAPVKLLWEALNVSLGCTVRSQGPQGVIEATAEGIDDAGALVVRLADGSLTKWYSSNVEFGSRQK</sequence>
<feature type="binding site" evidence="3">
    <location>
        <begin position="120"/>
        <end position="122"/>
    </location>
    <ligand>
        <name>biotin</name>
        <dbReference type="ChEBI" id="CHEBI:57586"/>
    </ligand>
</feature>
<keyword evidence="6" id="KW-1185">Reference proteome</keyword>
<evidence type="ECO:0000313" key="5">
    <source>
        <dbReference type="EMBL" id="MCU6795789.1"/>
    </source>
</evidence>
<dbReference type="Gene3D" id="2.30.30.100">
    <property type="match status" value="1"/>
</dbReference>
<keyword evidence="3" id="KW-0804">Transcription</keyword>
<comment type="caution">
    <text evidence="5">The sequence shown here is derived from an EMBL/GenBank/DDBJ whole genome shotgun (WGS) entry which is preliminary data.</text>
</comment>
<dbReference type="SUPFAM" id="SSF55681">
    <property type="entry name" value="Class II aaRS and biotin synthetases"/>
    <property type="match status" value="1"/>
</dbReference>
<dbReference type="Proteomes" id="UP001652445">
    <property type="component" value="Unassembled WGS sequence"/>
</dbReference>
<organism evidence="5 6">
    <name type="scientific">Paenibacillus baimaensis</name>
    <dbReference type="NCBI Taxonomy" id="2982185"/>
    <lineage>
        <taxon>Bacteria</taxon>
        <taxon>Bacillati</taxon>
        <taxon>Bacillota</taxon>
        <taxon>Bacilli</taxon>
        <taxon>Bacillales</taxon>
        <taxon>Paenibacillaceae</taxon>
        <taxon>Paenibacillus</taxon>
    </lineage>
</organism>
<dbReference type="Gene3D" id="3.30.930.10">
    <property type="entry name" value="Bira Bifunctional Protein, Domain 2"/>
    <property type="match status" value="1"/>
</dbReference>
<dbReference type="Pfam" id="PF08279">
    <property type="entry name" value="HTH_11"/>
    <property type="match status" value="1"/>
</dbReference>
<reference evidence="5 6" key="1">
    <citation type="submission" date="2022-09" db="EMBL/GenBank/DDBJ databases">
        <authorList>
            <person name="Han X.L."/>
            <person name="Wang Q."/>
            <person name="Lu T."/>
        </authorList>
    </citation>
    <scope>NUCLEOTIDE SEQUENCE [LARGE SCALE GENOMIC DNA]</scope>
    <source>
        <strain evidence="5 6">WQ 127069</strain>
    </source>
</reference>
<dbReference type="Pfam" id="PF02237">
    <property type="entry name" value="BPL_C"/>
    <property type="match status" value="1"/>
</dbReference>
<keyword evidence="1 3" id="KW-0436">Ligase</keyword>
<dbReference type="CDD" id="cd16442">
    <property type="entry name" value="BPL"/>
    <property type="match status" value="1"/>
</dbReference>